<comment type="cofactor">
    <cofactor evidence="1">
        <name>FAD</name>
        <dbReference type="ChEBI" id="CHEBI:57692"/>
    </cofactor>
</comment>
<sequence length="434" mass="46190">MTAKMNYPEKKILVVREMEVQMVPCAIPYVFGPTLGSSEKNIASCGKADEMGIENLVAKVEEVDIDGKIAYTPTHRIDFDKVVFATGSIPFVHASLEPSLALDGVFTVPKNKELIDKAKKYCDSVTDIVVVGTGFIGVEMAMELRESGKNVTLLGGSPHIFKGIFDREIAAQAEEILSSQGITFIGGDRVAAILDRNGDNIVDAVQLESGTIIDTQAVILATGYKPNTELAEKAGLPLGDYGGVVVDEYMRTKNGDVFAIGDCSARRGFITREPSKVMLASTSAAEGRVAGSSLYSLKYMKKFNGTIAIFSTIVGDTVFASAGITEEDALRNGGEIVVGSFNGVNRHPSTIPGAQSQFVKLVAMRHGGQIIGGQVVGGNEAGEMINIIGLMIENNMTIYQVMSIQVATHPMLTAAPTSYPIVMAASMTANAMEK</sequence>
<gene>
    <name evidence="8" type="ORF">HCR_22380</name>
</gene>
<dbReference type="InterPro" id="IPR050260">
    <property type="entry name" value="FAD-bd_OxRdtase"/>
</dbReference>
<dbReference type="Gene3D" id="3.30.390.30">
    <property type="match status" value="1"/>
</dbReference>
<organism evidence="8 9">
    <name type="scientific">Hydrogenimonas cancrithermarum</name>
    <dbReference type="NCBI Taxonomy" id="2993563"/>
    <lineage>
        <taxon>Bacteria</taxon>
        <taxon>Pseudomonadati</taxon>
        <taxon>Campylobacterota</taxon>
        <taxon>Epsilonproteobacteria</taxon>
        <taxon>Campylobacterales</taxon>
        <taxon>Hydrogenimonadaceae</taxon>
        <taxon>Hydrogenimonas</taxon>
    </lineage>
</organism>
<dbReference type="Pfam" id="PF02852">
    <property type="entry name" value="Pyr_redox_dim"/>
    <property type="match status" value="1"/>
</dbReference>
<feature type="domain" description="FAD/NAD(P)-binding" evidence="7">
    <location>
        <begin position="9"/>
        <end position="287"/>
    </location>
</feature>
<dbReference type="Gene3D" id="3.50.50.60">
    <property type="entry name" value="FAD/NAD(P)-binding domain"/>
    <property type="match status" value="2"/>
</dbReference>
<comment type="similarity">
    <text evidence="3">Belongs to the class-III pyridine nucleotide-disulfide oxidoreductase family.</text>
</comment>
<evidence type="ECO:0000259" key="6">
    <source>
        <dbReference type="Pfam" id="PF02852"/>
    </source>
</evidence>
<dbReference type="EMBL" id="AP027370">
    <property type="protein sequence ID" value="BDY13926.1"/>
    <property type="molecule type" value="Genomic_DNA"/>
</dbReference>
<dbReference type="SUPFAM" id="SSF55424">
    <property type="entry name" value="FAD/NAD-linked reductases, dimerisation (C-terminal) domain"/>
    <property type="match status" value="1"/>
</dbReference>
<name>A0ABM8FPY6_9BACT</name>
<evidence type="ECO:0000313" key="9">
    <source>
        <dbReference type="Proteomes" id="UP001321445"/>
    </source>
</evidence>
<accession>A0ABM8FPY6</accession>
<evidence type="ECO:0000313" key="8">
    <source>
        <dbReference type="EMBL" id="BDY13926.1"/>
    </source>
</evidence>
<keyword evidence="5" id="KW-0274">FAD</keyword>
<evidence type="ECO:0000256" key="2">
    <source>
        <dbReference type="ARBA" id="ARBA00006442"/>
    </source>
</evidence>
<dbReference type="Pfam" id="PF07992">
    <property type="entry name" value="Pyr_redox_2"/>
    <property type="match status" value="1"/>
</dbReference>
<dbReference type="InterPro" id="IPR036188">
    <property type="entry name" value="FAD/NAD-bd_sf"/>
</dbReference>
<dbReference type="PANTHER" id="PTHR43429">
    <property type="entry name" value="PYRIDINE NUCLEOTIDE-DISULFIDE OXIDOREDUCTASE DOMAIN-CONTAINING"/>
    <property type="match status" value="1"/>
</dbReference>
<dbReference type="SUPFAM" id="SSF51905">
    <property type="entry name" value="FAD/NAD(P)-binding domain"/>
    <property type="match status" value="1"/>
</dbReference>
<evidence type="ECO:0000256" key="4">
    <source>
        <dbReference type="ARBA" id="ARBA00022630"/>
    </source>
</evidence>
<keyword evidence="9" id="KW-1185">Reference proteome</keyword>
<dbReference type="Proteomes" id="UP001321445">
    <property type="component" value="Chromosome"/>
</dbReference>
<evidence type="ECO:0000259" key="7">
    <source>
        <dbReference type="Pfam" id="PF07992"/>
    </source>
</evidence>
<evidence type="ECO:0000256" key="1">
    <source>
        <dbReference type="ARBA" id="ARBA00001974"/>
    </source>
</evidence>
<reference evidence="8 9" key="1">
    <citation type="submission" date="2023-03" db="EMBL/GenBank/DDBJ databases">
        <title>Description of Hydrogenimonas sp. ISO32.</title>
        <authorList>
            <person name="Mino S."/>
            <person name="Fukazawa S."/>
            <person name="Sawabe T."/>
        </authorList>
    </citation>
    <scope>NUCLEOTIDE SEQUENCE [LARGE SCALE GENOMIC DNA]</scope>
    <source>
        <strain evidence="8 9">ISO32</strain>
    </source>
</reference>
<dbReference type="PRINTS" id="PR00368">
    <property type="entry name" value="FADPNR"/>
</dbReference>
<dbReference type="InterPro" id="IPR023753">
    <property type="entry name" value="FAD/NAD-binding_dom"/>
</dbReference>
<evidence type="ECO:0000256" key="5">
    <source>
        <dbReference type="ARBA" id="ARBA00022827"/>
    </source>
</evidence>
<dbReference type="PRINTS" id="PR00411">
    <property type="entry name" value="PNDRDTASEI"/>
</dbReference>
<dbReference type="PANTHER" id="PTHR43429:SF3">
    <property type="entry name" value="NITRITE REDUCTASE [NAD(P)H]"/>
    <property type="match status" value="1"/>
</dbReference>
<keyword evidence="4" id="KW-0285">Flavoprotein</keyword>
<protein>
    <submittedName>
        <fullName evidence="8">NADH oxidase</fullName>
    </submittedName>
</protein>
<dbReference type="InterPro" id="IPR016156">
    <property type="entry name" value="FAD/NAD-linked_Rdtase_dimer_sf"/>
</dbReference>
<feature type="domain" description="Pyridine nucleotide-disulphide oxidoreductase dimerisation" evidence="6">
    <location>
        <begin position="311"/>
        <end position="415"/>
    </location>
</feature>
<proteinExistence type="inferred from homology"/>
<evidence type="ECO:0000256" key="3">
    <source>
        <dbReference type="ARBA" id="ARBA00009130"/>
    </source>
</evidence>
<comment type="similarity">
    <text evidence="2">Belongs to the FAD-dependent oxidoreductase family.</text>
</comment>
<dbReference type="InterPro" id="IPR004099">
    <property type="entry name" value="Pyr_nucl-diS_OxRdtase_dimer"/>
</dbReference>